<accession>A0A5B8V1B0</accession>
<dbReference type="CDD" id="cd12956">
    <property type="entry name" value="CBM_SusE-F_like"/>
    <property type="match status" value="1"/>
</dbReference>
<feature type="chain" id="PRO_5022708539" evidence="1">
    <location>
        <begin position="24"/>
        <end position="339"/>
    </location>
</feature>
<dbReference type="CDD" id="cd12967">
    <property type="entry name" value="CBM_SusE-F_like_u1"/>
    <property type="match status" value="1"/>
</dbReference>
<dbReference type="EMBL" id="CP042436">
    <property type="protein sequence ID" value="QEC64815.1"/>
    <property type="molecule type" value="Genomic_DNA"/>
</dbReference>
<evidence type="ECO:0000259" key="2">
    <source>
        <dbReference type="Pfam" id="PF14292"/>
    </source>
</evidence>
<dbReference type="RefSeq" id="WP_147033649.1">
    <property type="nucleotide sequence ID" value="NZ_CP042436.1"/>
</dbReference>
<evidence type="ECO:0000313" key="4">
    <source>
        <dbReference type="Proteomes" id="UP000321479"/>
    </source>
</evidence>
<keyword evidence="4" id="KW-1185">Reference proteome</keyword>
<dbReference type="AlphaFoldDB" id="A0A5B8V1B0"/>
<evidence type="ECO:0000313" key="3">
    <source>
        <dbReference type="EMBL" id="QEC64815.1"/>
    </source>
</evidence>
<sequence length="339" mass="35436">MKTLLTKLLAIGSIALLMLPSCKKDEKKVYATNVATSGLQASSTTLVLTKADLTKTAVTFNLTQADFGYSAAIKNVLQIDAPDDNFANPKEFNISGKVTTQAFTTLDFNNLVLALNLPTGVASPVQARIKSSISATVAPVYSNVVSLTVTPFALTAFVYVPGAYQGWNPAAADSLESATGNGVYTGVINFTGGDLNFKITSNRDWNHTNYGDAGGGTVSGSGGNLLAPAGGNIQINLDLNANTIVMTPVQWSIIGDATPGGWGGDTDMQFDNAHQMWVVTANLTAGGNIKFRLNHDWGTNLGGSDGTLSLNGANIPIAADGSYKITLDVNANTYTITKQ</sequence>
<dbReference type="OrthoDB" id="975117at2"/>
<name>A0A5B8V1B0_9SPHI</name>
<evidence type="ECO:0000256" key="1">
    <source>
        <dbReference type="SAM" id="SignalP"/>
    </source>
</evidence>
<gene>
    <name evidence="3" type="ORF">FRZ54_20350</name>
</gene>
<dbReference type="InterPro" id="IPR025970">
    <property type="entry name" value="SusE"/>
</dbReference>
<dbReference type="Pfam" id="PF14292">
    <property type="entry name" value="SusE"/>
    <property type="match status" value="1"/>
</dbReference>
<reference evidence="3 4" key="1">
    <citation type="journal article" date="2017" name="Curr. Microbiol.">
        <title>Mucilaginibacter ginsenosidivorans sp. nov., Isolated from Soil of Ginseng Field.</title>
        <authorList>
            <person name="Kim M.M."/>
            <person name="Siddiqi M.Z."/>
            <person name="Im W.T."/>
        </authorList>
    </citation>
    <scope>NUCLEOTIDE SEQUENCE [LARGE SCALE GENOMIC DNA]</scope>
    <source>
        <strain evidence="3 4">Gsoil 3017</strain>
    </source>
</reference>
<feature type="domain" description="SusE outer membrane protein" evidence="2">
    <location>
        <begin position="24"/>
        <end position="130"/>
    </location>
</feature>
<dbReference type="Proteomes" id="UP000321479">
    <property type="component" value="Chromosome"/>
</dbReference>
<proteinExistence type="predicted"/>
<keyword evidence="1" id="KW-0732">Signal</keyword>
<dbReference type="KEGG" id="mgin:FRZ54_20350"/>
<feature type="signal peptide" evidence="1">
    <location>
        <begin position="1"/>
        <end position="23"/>
    </location>
</feature>
<protein>
    <submittedName>
        <fullName evidence="3">SusF/SusE family outer membrane protein</fullName>
    </submittedName>
</protein>
<organism evidence="3 4">
    <name type="scientific">Mucilaginibacter ginsenosidivorans</name>
    <dbReference type="NCBI Taxonomy" id="398053"/>
    <lineage>
        <taxon>Bacteria</taxon>
        <taxon>Pseudomonadati</taxon>
        <taxon>Bacteroidota</taxon>
        <taxon>Sphingobacteriia</taxon>
        <taxon>Sphingobacteriales</taxon>
        <taxon>Sphingobacteriaceae</taxon>
        <taxon>Mucilaginibacter</taxon>
    </lineage>
</organism>
<dbReference type="Gene3D" id="2.60.40.3620">
    <property type="match status" value="2"/>
</dbReference>